<keyword evidence="1" id="KW-0472">Membrane</keyword>
<dbReference type="Proteomes" id="UP000515591">
    <property type="component" value="Chromosome"/>
</dbReference>
<dbReference type="Proteomes" id="UP000461288">
    <property type="component" value="Unassembled WGS sequence"/>
</dbReference>
<feature type="transmembrane region" description="Helical" evidence="1">
    <location>
        <begin position="55"/>
        <end position="75"/>
    </location>
</feature>
<dbReference type="AlphaFoldDB" id="A0A1I0UU95"/>
<dbReference type="Proteomes" id="UP000501237">
    <property type="component" value="Chromosome"/>
</dbReference>
<evidence type="ECO:0000313" key="5">
    <source>
        <dbReference type="Proteomes" id="UP000461288"/>
    </source>
</evidence>
<protein>
    <submittedName>
        <fullName evidence="4">YceK/YidQ family lipoprotein</fullName>
    </submittedName>
</protein>
<keyword evidence="4" id="KW-0449">Lipoprotein</keyword>
<keyword evidence="1" id="KW-1133">Transmembrane helix</keyword>
<dbReference type="KEGG" id="poj:PtoMrB4_49430"/>
<evidence type="ECO:0000256" key="1">
    <source>
        <dbReference type="SAM" id="Phobius"/>
    </source>
</evidence>
<name>A0A1I0UU95_9GAMM</name>
<dbReference type="PROSITE" id="PS51257">
    <property type="entry name" value="PROKAR_LIPOPROTEIN"/>
    <property type="match status" value="1"/>
</dbReference>
<organism evidence="4 5">
    <name type="scientific">Metapseudomonas otitidis</name>
    <dbReference type="NCBI Taxonomy" id="319939"/>
    <lineage>
        <taxon>Bacteria</taxon>
        <taxon>Pseudomonadati</taxon>
        <taxon>Pseudomonadota</taxon>
        <taxon>Gammaproteobacteria</taxon>
        <taxon>Pseudomonadales</taxon>
        <taxon>Pseudomonadaceae</taxon>
        <taxon>Metapseudomonas</taxon>
    </lineage>
</organism>
<reference evidence="4 5" key="2">
    <citation type="submission" date="2019-12" db="EMBL/GenBank/DDBJ databases">
        <title>Draft genome sequence of Pseudomonas otitidis recovered from a chicken carcass.</title>
        <authorList>
            <person name="Vieira T.R."/>
            <person name="Oliviera E.F.C."/>
            <person name="Silva N.M.V."/>
            <person name="Sambrano G.E."/>
            <person name="Cibulski S.P."/>
            <person name="Cardoso M.R.I."/>
        </authorList>
    </citation>
    <scope>NUCLEOTIDE SEQUENCE [LARGE SCALE GENOMIC DNA]</scope>
    <source>
        <strain evidence="4 5">25_K</strain>
    </source>
</reference>
<dbReference type="GeneID" id="57400172"/>
<evidence type="ECO:0000313" key="4">
    <source>
        <dbReference type="EMBL" id="MWK55410.1"/>
    </source>
</evidence>
<keyword evidence="1" id="KW-0812">Transmembrane</keyword>
<reference evidence="3 6" key="3">
    <citation type="journal article" date="2020" name="Microbiol. Resour. Announc.">
        <title>Complete genome sequence of Pseudomonas otitidis strain MrB4, isolated from Lake Biwa in Japan.</title>
        <authorList>
            <person name="Miyazaki K."/>
            <person name="Hase E."/>
            <person name="Maruya T."/>
        </authorList>
    </citation>
    <scope>NUCLEOTIDE SEQUENCE [LARGE SCALE GENOMIC DNA]</scope>
    <source>
        <strain evidence="3 6">MrB4</strain>
    </source>
</reference>
<evidence type="ECO:0000313" key="6">
    <source>
        <dbReference type="Proteomes" id="UP000501237"/>
    </source>
</evidence>
<sequence length="98" mass="10464">MRTLITALTCLALSGCGTLLGRADDHTPSGLIGHDYYKGVKADVMLLSFDLYPGYGGYASLFCWLSVVCPVATVVSMPVDATVDTVLLPWDAYSASHF</sequence>
<reference evidence="2 7" key="1">
    <citation type="submission" date="2019-12" db="EMBL/GenBank/DDBJ databases">
        <title>complete genome sequences of Pseudomonas otitidis str. WP8-S17-CRE-03 isolated from wastewater treatment plant effluent.</title>
        <authorList>
            <person name="Sekizuka T."/>
            <person name="Itokawa K."/>
            <person name="Yatsu K."/>
            <person name="Inamine Y."/>
            <person name="Kuroda M."/>
        </authorList>
    </citation>
    <scope>NUCLEOTIDE SEQUENCE [LARGE SCALE GENOMIC DNA]</scope>
    <source>
        <strain evidence="2 7">WP8-S17-CRE-03</strain>
    </source>
</reference>
<gene>
    <name evidence="4" type="ORF">GO594_05455</name>
    <name evidence="3" type="ORF">PtoMrB4_49430</name>
    <name evidence="2" type="ORF">WP8S17C03_49940</name>
</gene>
<evidence type="ECO:0000313" key="2">
    <source>
        <dbReference type="EMBL" id="BBT18945.1"/>
    </source>
</evidence>
<evidence type="ECO:0000313" key="7">
    <source>
        <dbReference type="Proteomes" id="UP000515591"/>
    </source>
</evidence>
<dbReference type="STRING" id="319939.SAMN05216263_13017"/>
<dbReference type="RefSeq" id="WP_044412885.1">
    <property type="nucleotide sequence ID" value="NZ_AP022213.1"/>
</dbReference>
<dbReference type="EMBL" id="AP022213">
    <property type="protein sequence ID" value="BBT18945.1"/>
    <property type="molecule type" value="Genomic_DNA"/>
</dbReference>
<evidence type="ECO:0000313" key="3">
    <source>
        <dbReference type="EMBL" id="BCA30966.1"/>
    </source>
</evidence>
<accession>A0A1I0UU95</accession>
<dbReference type="EMBL" id="AP022642">
    <property type="protein sequence ID" value="BCA30966.1"/>
    <property type="molecule type" value="Genomic_DNA"/>
</dbReference>
<dbReference type="EMBL" id="WTFN01000009">
    <property type="protein sequence ID" value="MWK55410.1"/>
    <property type="molecule type" value="Genomic_DNA"/>
</dbReference>
<proteinExistence type="predicted"/>